<keyword evidence="2" id="KW-0472">Membrane</keyword>
<keyword evidence="2" id="KW-0812">Transmembrane</keyword>
<feature type="transmembrane region" description="Helical" evidence="2">
    <location>
        <begin position="170"/>
        <end position="190"/>
    </location>
</feature>
<feature type="region of interest" description="Disordered" evidence="1">
    <location>
        <begin position="145"/>
        <end position="167"/>
    </location>
</feature>
<feature type="compositionally biased region" description="Polar residues" evidence="1">
    <location>
        <begin position="397"/>
        <end position="420"/>
    </location>
</feature>
<dbReference type="Proteomes" id="UP000053617">
    <property type="component" value="Unassembled WGS sequence"/>
</dbReference>
<accession>A0A0D2GXB8</accession>
<keyword evidence="2" id="KW-1133">Transmembrane helix</keyword>
<sequence>MSMDDSKLPPTVPDDLFGRDDMAPDDSSQMDDESDSEEEDESEDEEMGDDENPFLPRTSSMIESAFPATISQPATSPATISETTMPTTTSSYILSSLTDNPFIPISTVTSSATPTYPVTSTVAAELTSAAILSTTFAVGTNAAATTSASTPNASAEASTSQRTSSHTTTAIAVGTTVGVLSIVAMAFLLLRYCTPVKARVAAYRGRRGQRLPGDEERAGSPRRMALGMSQAYSPNPMGVSQFSVNASSAVGTPASTFTGATAVGLPVTTTRVPPPVLVRNTSRRVNDVENPFSDPAPLARKGSSGGSTTSSTRRSLSTHMANEDDTGGPPTRLSNVNGNGTYAFNFSFDEYAASHVTGEPDRHPSGLGITMDTSSPRTPSPATFTPPTPPESVIDSPRSQYQPQIRKSITPSESVSNAPSSPLPFPAELVPPMPNSRWSRNSSSVNGRGATEEKTDMPSAGGDGIDTDPSLLSMNRGSSASSVPSKLSSGSIPTLRPGLPNGVRPPSGSESRQRNGSGSGTESAIRLPAMTYRP</sequence>
<dbReference type="HOGENOM" id="CLU_033250_0_0_1"/>
<reference evidence="3 4" key="1">
    <citation type="submission" date="2015-01" db="EMBL/GenBank/DDBJ databases">
        <title>The Genome Sequence of Rhinocladiella mackenzie CBS 650.93.</title>
        <authorList>
            <consortium name="The Broad Institute Genomics Platform"/>
            <person name="Cuomo C."/>
            <person name="de Hoog S."/>
            <person name="Gorbushina A."/>
            <person name="Stielow B."/>
            <person name="Teixiera M."/>
            <person name="Abouelleil A."/>
            <person name="Chapman S.B."/>
            <person name="Priest M."/>
            <person name="Young S.K."/>
            <person name="Wortman J."/>
            <person name="Nusbaum C."/>
            <person name="Birren B."/>
        </authorList>
    </citation>
    <scope>NUCLEOTIDE SEQUENCE [LARGE SCALE GENOMIC DNA]</scope>
    <source>
        <strain evidence="3 4">CBS 650.93</strain>
    </source>
</reference>
<evidence type="ECO:0000256" key="1">
    <source>
        <dbReference type="SAM" id="MobiDB-lite"/>
    </source>
</evidence>
<feature type="compositionally biased region" description="Polar residues" evidence="1">
    <location>
        <begin position="508"/>
        <end position="522"/>
    </location>
</feature>
<feature type="compositionally biased region" description="Low complexity" evidence="1">
    <location>
        <begin position="373"/>
        <end position="383"/>
    </location>
</feature>
<evidence type="ECO:0000313" key="4">
    <source>
        <dbReference type="Proteomes" id="UP000053617"/>
    </source>
</evidence>
<feature type="compositionally biased region" description="Low complexity" evidence="1">
    <location>
        <begin position="478"/>
        <end position="491"/>
    </location>
</feature>
<proteinExistence type="predicted"/>
<feature type="region of interest" description="Disordered" evidence="1">
    <location>
        <begin position="281"/>
        <end position="336"/>
    </location>
</feature>
<dbReference type="RefSeq" id="XP_013269969.1">
    <property type="nucleotide sequence ID" value="XM_013414515.1"/>
</dbReference>
<evidence type="ECO:0000313" key="3">
    <source>
        <dbReference type="EMBL" id="KIX02833.1"/>
    </source>
</evidence>
<dbReference type="OrthoDB" id="4161547at2759"/>
<dbReference type="AlphaFoldDB" id="A0A0D2GXB8"/>
<evidence type="ECO:0000256" key="2">
    <source>
        <dbReference type="SAM" id="Phobius"/>
    </source>
</evidence>
<feature type="compositionally biased region" description="Acidic residues" evidence="1">
    <location>
        <begin position="28"/>
        <end position="52"/>
    </location>
</feature>
<feature type="region of interest" description="Disordered" evidence="1">
    <location>
        <begin position="1"/>
        <end position="57"/>
    </location>
</feature>
<organism evidence="3 4">
    <name type="scientific">Rhinocladiella mackenziei CBS 650.93</name>
    <dbReference type="NCBI Taxonomy" id="1442369"/>
    <lineage>
        <taxon>Eukaryota</taxon>
        <taxon>Fungi</taxon>
        <taxon>Dikarya</taxon>
        <taxon>Ascomycota</taxon>
        <taxon>Pezizomycotina</taxon>
        <taxon>Eurotiomycetes</taxon>
        <taxon>Chaetothyriomycetidae</taxon>
        <taxon>Chaetothyriales</taxon>
        <taxon>Herpotrichiellaceae</taxon>
        <taxon>Rhinocladiella</taxon>
    </lineage>
</organism>
<feature type="compositionally biased region" description="Pro residues" evidence="1">
    <location>
        <begin position="421"/>
        <end position="434"/>
    </location>
</feature>
<dbReference type="VEuPathDB" id="FungiDB:Z518_08776"/>
<feature type="compositionally biased region" description="Low complexity" evidence="1">
    <location>
        <begin position="306"/>
        <end position="318"/>
    </location>
</feature>
<dbReference type="STRING" id="1442369.A0A0D2GXB8"/>
<name>A0A0D2GXB8_9EURO</name>
<gene>
    <name evidence="3" type="ORF">Z518_08776</name>
</gene>
<dbReference type="EMBL" id="KN847480">
    <property type="protein sequence ID" value="KIX02833.1"/>
    <property type="molecule type" value="Genomic_DNA"/>
</dbReference>
<feature type="region of interest" description="Disordered" evidence="1">
    <location>
        <begin position="356"/>
        <end position="534"/>
    </location>
</feature>
<protein>
    <submittedName>
        <fullName evidence="3">Uncharacterized protein</fullName>
    </submittedName>
</protein>
<feature type="compositionally biased region" description="Low complexity" evidence="1">
    <location>
        <begin position="435"/>
        <end position="448"/>
    </location>
</feature>
<dbReference type="GeneID" id="25296847"/>
<keyword evidence="4" id="KW-1185">Reference proteome</keyword>